<accession>A0A485CWE4</accession>
<keyword evidence="1" id="KW-0732">Signal</keyword>
<reference evidence="2 3" key="1">
    <citation type="submission" date="2019-03" db="EMBL/GenBank/DDBJ databases">
        <authorList>
            <consortium name="Pathogen Informatics"/>
        </authorList>
    </citation>
    <scope>NUCLEOTIDE SEQUENCE [LARGE SCALE GENOMIC DNA]</scope>
    <source>
        <strain evidence="2 3">NCTC12993</strain>
    </source>
</reference>
<evidence type="ECO:0000313" key="3">
    <source>
        <dbReference type="Proteomes" id="UP000401081"/>
    </source>
</evidence>
<dbReference type="Proteomes" id="UP000401081">
    <property type="component" value="Unassembled WGS sequence"/>
</dbReference>
<evidence type="ECO:0000313" key="2">
    <source>
        <dbReference type="EMBL" id="VFS89080.1"/>
    </source>
</evidence>
<protein>
    <submittedName>
        <fullName evidence="2">Periplasmic oligopeptide-binding protein</fullName>
    </submittedName>
</protein>
<proteinExistence type="predicted"/>
<gene>
    <name evidence="2" type="primary">oppA_3</name>
    <name evidence="2" type="ORF">NCTC12993_07184</name>
</gene>
<dbReference type="EMBL" id="CAADJD010000031">
    <property type="protein sequence ID" value="VFS89080.1"/>
    <property type="molecule type" value="Genomic_DNA"/>
</dbReference>
<evidence type="ECO:0000256" key="1">
    <source>
        <dbReference type="SAM" id="SignalP"/>
    </source>
</evidence>
<keyword evidence="3" id="KW-1185">Reference proteome</keyword>
<dbReference type="AlphaFoldDB" id="A0A485CWE4"/>
<feature type="signal peptide" evidence="1">
    <location>
        <begin position="1"/>
        <end position="24"/>
    </location>
</feature>
<sequence>MKIQKHNYITMVILAMGMAGAAQAANVPEGTALAEQQTLVRSNGNEPASLDPHKVESDVEFNIISDLFDGLVAVKKRWQHRATPGAVLGE</sequence>
<dbReference type="Gene3D" id="3.40.190.10">
    <property type="entry name" value="Periplasmic binding protein-like II"/>
    <property type="match status" value="1"/>
</dbReference>
<feature type="chain" id="PRO_5019832117" evidence="1">
    <location>
        <begin position="25"/>
        <end position="90"/>
    </location>
</feature>
<organism evidence="2 3">
    <name type="scientific">Kluyvera cryocrescens</name>
    <name type="common">Kluyvera citrophila</name>
    <dbReference type="NCBI Taxonomy" id="580"/>
    <lineage>
        <taxon>Bacteria</taxon>
        <taxon>Pseudomonadati</taxon>
        <taxon>Pseudomonadota</taxon>
        <taxon>Gammaproteobacteria</taxon>
        <taxon>Enterobacterales</taxon>
        <taxon>Enterobacteriaceae</taxon>
        <taxon>Kluyvera</taxon>
    </lineage>
</organism>
<name>A0A485CWE4_KLUCR</name>